<evidence type="ECO:0000313" key="3">
    <source>
        <dbReference type="Proteomes" id="UP000479710"/>
    </source>
</evidence>
<keyword evidence="3" id="KW-1185">Reference proteome</keyword>
<sequence>MARRRRRPPGNGGGDDPRRLRVVAAGARSSREAAATPAEAGDGAATAGWRGGDGELLGLKTTAALRRRLASRRGTPRCCSMRRMRW</sequence>
<feature type="region of interest" description="Disordered" evidence="1">
    <location>
        <begin position="1"/>
        <end position="20"/>
    </location>
</feature>
<dbReference type="Proteomes" id="UP000479710">
    <property type="component" value="Unassembled WGS sequence"/>
</dbReference>
<dbReference type="AlphaFoldDB" id="A0A6G1E5U2"/>
<accession>A0A6G1E5U2</accession>
<feature type="region of interest" description="Disordered" evidence="1">
    <location>
        <begin position="26"/>
        <end position="51"/>
    </location>
</feature>
<gene>
    <name evidence="2" type="ORF">E2562_032605</name>
</gene>
<evidence type="ECO:0000256" key="1">
    <source>
        <dbReference type="SAM" id="MobiDB-lite"/>
    </source>
</evidence>
<protein>
    <recommendedName>
        <fullName evidence="4">DUF834 domain-containing protein</fullName>
    </recommendedName>
</protein>
<comment type="caution">
    <text evidence="2">The sequence shown here is derived from an EMBL/GenBank/DDBJ whole genome shotgun (WGS) entry which is preliminary data.</text>
</comment>
<proteinExistence type="predicted"/>
<reference evidence="2 3" key="1">
    <citation type="submission" date="2019-11" db="EMBL/GenBank/DDBJ databases">
        <title>Whole genome sequence of Oryza granulata.</title>
        <authorList>
            <person name="Li W."/>
        </authorList>
    </citation>
    <scope>NUCLEOTIDE SEQUENCE [LARGE SCALE GENOMIC DNA]</scope>
    <source>
        <strain evidence="3">cv. Menghai</strain>
        <tissue evidence="2">Leaf</tissue>
    </source>
</reference>
<evidence type="ECO:0008006" key="4">
    <source>
        <dbReference type="Google" id="ProtNLM"/>
    </source>
</evidence>
<feature type="compositionally biased region" description="Low complexity" evidence="1">
    <location>
        <begin position="26"/>
        <end position="47"/>
    </location>
</feature>
<name>A0A6G1E5U2_9ORYZ</name>
<dbReference type="EMBL" id="SPHZ02000005">
    <property type="protein sequence ID" value="KAF0920031.1"/>
    <property type="molecule type" value="Genomic_DNA"/>
</dbReference>
<organism evidence="2 3">
    <name type="scientific">Oryza meyeriana var. granulata</name>
    <dbReference type="NCBI Taxonomy" id="110450"/>
    <lineage>
        <taxon>Eukaryota</taxon>
        <taxon>Viridiplantae</taxon>
        <taxon>Streptophyta</taxon>
        <taxon>Embryophyta</taxon>
        <taxon>Tracheophyta</taxon>
        <taxon>Spermatophyta</taxon>
        <taxon>Magnoliopsida</taxon>
        <taxon>Liliopsida</taxon>
        <taxon>Poales</taxon>
        <taxon>Poaceae</taxon>
        <taxon>BOP clade</taxon>
        <taxon>Oryzoideae</taxon>
        <taxon>Oryzeae</taxon>
        <taxon>Oryzinae</taxon>
        <taxon>Oryza</taxon>
        <taxon>Oryza meyeriana</taxon>
    </lineage>
</organism>
<evidence type="ECO:0000313" key="2">
    <source>
        <dbReference type="EMBL" id="KAF0920031.1"/>
    </source>
</evidence>